<dbReference type="PANTHER" id="PTHR43798">
    <property type="entry name" value="MONOACYLGLYCEROL LIPASE"/>
    <property type="match status" value="1"/>
</dbReference>
<evidence type="ECO:0000259" key="2">
    <source>
        <dbReference type="Pfam" id="PF00561"/>
    </source>
</evidence>
<dbReference type="EMBL" id="JAUZMY010000046">
    <property type="protein sequence ID" value="MEE2041310.1"/>
    <property type="molecule type" value="Genomic_DNA"/>
</dbReference>
<organism evidence="3 4">
    <name type="scientific">Nocardiopsis codii</name>
    <dbReference type="NCBI Taxonomy" id="3065942"/>
    <lineage>
        <taxon>Bacteria</taxon>
        <taxon>Bacillati</taxon>
        <taxon>Actinomycetota</taxon>
        <taxon>Actinomycetes</taxon>
        <taxon>Streptosporangiales</taxon>
        <taxon>Nocardiopsidaceae</taxon>
        <taxon>Nocardiopsis</taxon>
    </lineage>
</organism>
<comment type="caution">
    <text evidence="3">The sequence shown here is derived from an EMBL/GenBank/DDBJ whole genome shotgun (WGS) entry which is preliminary data.</text>
</comment>
<dbReference type="SUPFAM" id="SSF53474">
    <property type="entry name" value="alpha/beta-Hydrolases"/>
    <property type="match status" value="1"/>
</dbReference>
<keyword evidence="4" id="KW-1185">Reference proteome</keyword>
<keyword evidence="3" id="KW-0378">Hydrolase</keyword>
<feature type="region of interest" description="Disordered" evidence="1">
    <location>
        <begin position="1"/>
        <end position="30"/>
    </location>
</feature>
<dbReference type="Gene3D" id="3.40.50.1820">
    <property type="entry name" value="alpha/beta hydrolase"/>
    <property type="match status" value="1"/>
</dbReference>
<reference evidence="3 4" key="1">
    <citation type="submission" date="2023-08" db="EMBL/GenBank/DDBJ databases">
        <authorList>
            <person name="Girao M."/>
            <person name="Carvalho M.F."/>
        </authorList>
    </citation>
    <scope>NUCLEOTIDE SEQUENCE [LARGE SCALE GENOMIC DNA]</scope>
    <source>
        <strain evidence="3 4">CT-R113</strain>
    </source>
</reference>
<dbReference type="PRINTS" id="PR00111">
    <property type="entry name" value="ABHYDROLASE"/>
</dbReference>
<evidence type="ECO:0000313" key="4">
    <source>
        <dbReference type="Proteomes" id="UP001356095"/>
    </source>
</evidence>
<gene>
    <name evidence="3" type="ORF">Q8791_29200</name>
</gene>
<dbReference type="InterPro" id="IPR000073">
    <property type="entry name" value="AB_hydrolase_1"/>
</dbReference>
<dbReference type="InterPro" id="IPR029058">
    <property type="entry name" value="AB_hydrolase_fold"/>
</dbReference>
<protein>
    <submittedName>
        <fullName evidence="3">Alpha/beta hydrolase</fullName>
    </submittedName>
</protein>
<evidence type="ECO:0000313" key="3">
    <source>
        <dbReference type="EMBL" id="MEE2041310.1"/>
    </source>
</evidence>
<dbReference type="InterPro" id="IPR050266">
    <property type="entry name" value="AB_hydrolase_sf"/>
</dbReference>
<dbReference type="Pfam" id="PF00561">
    <property type="entry name" value="Abhydrolase_1"/>
    <property type="match status" value="1"/>
</dbReference>
<dbReference type="RefSeq" id="WP_330095071.1">
    <property type="nucleotide sequence ID" value="NZ_JAUZMY010000046.1"/>
</dbReference>
<sequence length="316" mass="33104">MTDATTDATTGPAPRTRGDGPWTAGHEHTVPVPGGRLAATRWGDGPGTPVVAVHGITANGHSFARVAAELSGLGGPPLVAPDLRGRGLSGHLPGRGGLADHADDVIAVLDEHGVRRTVLVGHSMGAFVACLASVRHPERVAGLLLVDGGHGLPVPPGTDIDAVLGPALLRLRMTFANADDYRAFWGRHPAFAGRWNTWADHYVLRDLVGEPPRMRSACDEDAVRTDGAQVLADPDALGAVHRLPCPARLLWTARGLMDESPGLYTPERLAGLPGGVSTLGLPHDNHYSPLFSSTAALVAEQIHSLVQETVEVQGEL</sequence>
<evidence type="ECO:0000256" key="1">
    <source>
        <dbReference type="SAM" id="MobiDB-lite"/>
    </source>
</evidence>
<proteinExistence type="predicted"/>
<name>A0ABU7KGH2_9ACTN</name>
<accession>A0ABU7KGH2</accession>
<feature type="compositionally biased region" description="Low complexity" evidence="1">
    <location>
        <begin position="1"/>
        <end position="15"/>
    </location>
</feature>
<dbReference type="GO" id="GO:0016787">
    <property type="term" value="F:hydrolase activity"/>
    <property type="evidence" value="ECO:0007669"/>
    <property type="project" value="UniProtKB-KW"/>
</dbReference>
<feature type="domain" description="AB hydrolase-1" evidence="2">
    <location>
        <begin position="49"/>
        <end position="161"/>
    </location>
</feature>
<dbReference type="PANTHER" id="PTHR43798:SF33">
    <property type="entry name" value="HYDROLASE, PUTATIVE (AFU_ORTHOLOGUE AFUA_2G14860)-RELATED"/>
    <property type="match status" value="1"/>
</dbReference>
<dbReference type="Proteomes" id="UP001356095">
    <property type="component" value="Unassembled WGS sequence"/>
</dbReference>